<gene>
    <name evidence="10" type="ORF">I573_02122</name>
</gene>
<keyword evidence="5" id="KW-0812">Transmembrane</keyword>
<dbReference type="OrthoDB" id="2249722at2"/>
<dbReference type="InterPro" id="IPR019931">
    <property type="entry name" value="LPXTG_anchor"/>
</dbReference>
<dbReference type="eggNOG" id="COG4932">
    <property type="taxonomic scope" value="Bacteria"/>
</dbReference>
<name>S0NP42_9ENTE</name>
<dbReference type="Gene3D" id="2.60.40.10">
    <property type="entry name" value="Immunoglobulins"/>
    <property type="match status" value="2"/>
</dbReference>
<dbReference type="Pfam" id="PF17802">
    <property type="entry name" value="SpaA"/>
    <property type="match status" value="1"/>
</dbReference>
<dbReference type="Pfam" id="PF00746">
    <property type="entry name" value="Gram_pos_anchor"/>
    <property type="match status" value="1"/>
</dbReference>
<organism evidence="10 11">
    <name type="scientific">Enterococcus sulfureus ATCC 49903</name>
    <dbReference type="NCBI Taxonomy" id="1140003"/>
    <lineage>
        <taxon>Bacteria</taxon>
        <taxon>Bacillati</taxon>
        <taxon>Bacillota</taxon>
        <taxon>Bacilli</taxon>
        <taxon>Lactobacillales</taxon>
        <taxon>Enterococcaceae</taxon>
        <taxon>Enterococcus</taxon>
    </lineage>
</organism>
<feature type="domain" description="Gram-positive pilin subunit D1 N-terminal" evidence="8">
    <location>
        <begin position="38"/>
        <end position="198"/>
    </location>
</feature>
<dbReference type="PATRIC" id="fig|1140003.3.peg.1890"/>
<dbReference type="NCBIfam" id="TIGR01167">
    <property type="entry name" value="LPXTG_anchor"/>
    <property type="match status" value="1"/>
</dbReference>
<comment type="caution">
    <text evidence="10">The sequence shown here is derived from an EMBL/GenBank/DDBJ whole genome shotgun (WGS) entry which is preliminary data.</text>
</comment>
<keyword evidence="5" id="KW-0472">Membrane</keyword>
<dbReference type="InterPro" id="IPR013783">
    <property type="entry name" value="Ig-like_fold"/>
</dbReference>
<dbReference type="Proteomes" id="UP000015961">
    <property type="component" value="Unassembled WGS sequence"/>
</dbReference>
<evidence type="ECO:0000256" key="1">
    <source>
        <dbReference type="ARBA" id="ARBA00022512"/>
    </source>
</evidence>
<keyword evidence="2" id="KW-0964">Secreted</keyword>
<feature type="domain" description="SpaA-like prealbumin fold" evidence="9">
    <location>
        <begin position="413"/>
        <end position="541"/>
    </location>
</feature>
<dbReference type="NCBIfam" id="NF033902">
    <property type="entry name" value="iso_D2_wall_anc"/>
    <property type="match status" value="1"/>
</dbReference>
<feature type="signal peptide" evidence="6">
    <location>
        <begin position="1"/>
        <end position="20"/>
    </location>
</feature>
<dbReference type="InterPro" id="IPR048052">
    <property type="entry name" value="FM1-like"/>
</dbReference>
<keyword evidence="5" id="KW-1133">Transmembrane helix</keyword>
<dbReference type="AlphaFoldDB" id="S0NP42"/>
<evidence type="ECO:0000256" key="3">
    <source>
        <dbReference type="ARBA" id="ARBA00022729"/>
    </source>
</evidence>
<keyword evidence="3 6" id="KW-0732">Signal</keyword>
<evidence type="ECO:0000256" key="2">
    <source>
        <dbReference type="ARBA" id="ARBA00022525"/>
    </source>
</evidence>
<keyword evidence="4" id="KW-0572">Peptidoglycan-anchor</keyword>
<evidence type="ECO:0000259" key="8">
    <source>
        <dbReference type="Pfam" id="PF16555"/>
    </source>
</evidence>
<evidence type="ECO:0000313" key="11">
    <source>
        <dbReference type="Proteomes" id="UP000015961"/>
    </source>
</evidence>
<keyword evidence="1" id="KW-0134">Cell wall</keyword>
<evidence type="ECO:0000256" key="6">
    <source>
        <dbReference type="SAM" id="SignalP"/>
    </source>
</evidence>
<dbReference type="Gene3D" id="2.60.40.740">
    <property type="match status" value="1"/>
</dbReference>
<evidence type="ECO:0000259" key="9">
    <source>
        <dbReference type="Pfam" id="PF17802"/>
    </source>
</evidence>
<dbReference type="EMBL" id="ASWO01000007">
    <property type="protein sequence ID" value="EOT83009.1"/>
    <property type="molecule type" value="Genomic_DNA"/>
</dbReference>
<evidence type="ECO:0000313" key="10">
    <source>
        <dbReference type="EMBL" id="EOT83009.1"/>
    </source>
</evidence>
<keyword evidence="11" id="KW-1185">Reference proteome</keyword>
<feature type="chain" id="PRO_5039075295" description="Fimbrial isopeptide formation D2 domain-containing protein" evidence="6">
    <location>
        <begin position="21"/>
        <end position="597"/>
    </location>
</feature>
<evidence type="ECO:0000256" key="5">
    <source>
        <dbReference type="SAM" id="Phobius"/>
    </source>
</evidence>
<evidence type="ECO:0000256" key="4">
    <source>
        <dbReference type="ARBA" id="ARBA00023088"/>
    </source>
</evidence>
<feature type="domain" description="Gram-positive cocci surface proteins LPxTG" evidence="7">
    <location>
        <begin position="561"/>
        <end position="594"/>
    </location>
</feature>
<reference evidence="10 11" key="1">
    <citation type="submission" date="2013-03" db="EMBL/GenBank/DDBJ databases">
        <title>The Genome Sequence of Enterococcus sulfureus ATCC_49903 (PacBio/Illumina hybrid assembly).</title>
        <authorList>
            <consortium name="The Broad Institute Genomics Platform"/>
            <consortium name="The Broad Institute Genome Sequencing Center for Infectious Disease"/>
            <person name="Earl A."/>
            <person name="Russ C."/>
            <person name="Gilmore M."/>
            <person name="Surin D."/>
            <person name="Walker B."/>
            <person name="Young S."/>
            <person name="Zeng Q."/>
            <person name="Gargeya S."/>
            <person name="Fitzgerald M."/>
            <person name="Haas B."/>
            <person name="Abouelleil A."/>
            <person name="Allen A.W."/>
            <person name="Alvarado L."/>
            <person name="Arachchi H.M."/>
            <person name="Berlin A.M."/>
            <person name="Chapman S.B."/>
            <person name="Gainer-Dewar J."/>
            <person name="Goldberg J."/>
            <person name="Griggs A."/>
            <person name="Gujja S."/>
            <person name="Hansen M."/>
            <person name="Howarth C."/>
            <person name="Imamovic A."/>
            <person name="Ireland A."/>
            <person name="Larimer J."/>
            <person name="McCowan C."/>
            <person name="Murphy C."/>
            <person name="Pearson M."/>
            <person name="Poon T.W."/>
            <person name="Priest M."/>
            <person name="Roberts A."/>
            <person name="Saif S."/>
            <person name="Shea T."/>
            <person name="Sisk P."/>
            <person name="Sykes S."/>
            <person name="Wortman J."/>
            <person name="Nusbaum C."/>
            <person name="Birren B."/>
        </authorList>
    </citation>
    <scope>NUCLEOTIDE SEQUENCE [LARGE SCALE GENOMIC DNA]</scope>
    <source>
        <strain evidence="10 11">ATCC 49903</strain>
    </source>
</reference>
<dbReference type="STRING" id="1140003.OMY_01961"/>
<proteinExistence type="predicted"/>
<feature type="transmembrane region" description="Helical" evidence="5">
    <location>
        <begin position="569"/>
        <end position="588"/>
    </location>
</feature>
<accession>S0NP42</accession>
<protein>
    <recommendedName>
        <fullName evidence="12">Fimbrial isopeptide formation D2 domain-containing protein</fullName>
    </recommendedName>
</protein>
<sequence>MKKKKRNLWMSMMLMLPIVAGVLTAGSHQIKAEESESDSVNITLNKKAFDKMPDEVTNTGVAMPEFDSAKPLPGVTFKAYNVTAEYNTAYKEALGGVTSPTTEQQKAAVSQAQTTVSKQYTNESLPTSDVVGTKVTDADGKATFSVPSKIGGQYQAYMFFETNAPANVKETAAPMLVVLPVEYDGSTLNDIQLYPKNVIKHDFDKQMVGHEKETTENGLAVGKKGEYTVKEDTGYAQSVGDKIQYYVDFTVPNGIGESVAYEDGTRTLYDRLNISDKMNVVGTTFNQIDKFTIPSEENKDITADLTAHYTLTNVTGPVIVNGKLTQKDPSGFTIAFNLNNKVNDETSKATAQALAPYAGQTLRVYYTITINEFAVPDVYMQNGATYEFKKSNEEDSHKQQAEAPKLIVGGKHFKKIDGSSENGLAGAQFVVQLNKAVKNNQGEIVGKPGQFIQYTNGPADKVNGLGTGDAQTTYNPATAQGVRYVDNQSEASIIESGEKGNFEVKGLLYAEENAYAMVEVKAPEGYVIVKERTDFTINEGSYGTESDNLEITIINNHEGFLPGTGGNGIYAYLAVGALVVAAAGFWFVRSRKNEARF</sequence>
<evidence type="ECO:0008006" key="12">
    <source>
        <dbReference type="Google" id="ProtNLM"/>
    </source>
</evidence>
<dbReference type="RefSeq" id="WP_016186393.1">
    <property type="nucleotide sequence ID" value="NZ_ASWO01000007.1"/>
</dbReference>
<dbReference type="InterPro" id="IPR032364">
    <property type="entry name" value="GramPos_pilinD1_N"/>
</dbReference>
<dbReference type="Pfam" id="PF16555">
    <property type="entry name" value="GramPos_pilinD1"/>
    <property type="match status" value="1"/>
</dbReference>
<dbReference type="InterPro" id="IPR041033">
    <property type="entry name" value="SpaA_PFL_dom_1"/>
</dbReference>
<evidence type="ECO:0000259" key="7">
    <source>
        <dbReference type="Pfam" id="PF00746"/>
    </source>
</evidence>